<proteinExistence type="predicted"/>
<organism evidence="1 2">
    <name type="scientific">Paenibacillus algicola</name>
    <dbReference type="NCBI Taxonomy" id="2565926"/>
    <lineage>
        <taxon>Bacteria</taxon>
        <taxon>Bacillati</taxon>
        <taxon>Bacillota</taxon>
        <taxon>Bacilli</taxon>
        <taxon>Bacillales</taxon>
        <taxon>Paenibacillaceae</taxon>
        <taxon>Paenibacillus</taxon>
    </lineage>
</organism>
<name>A0A4P8XH04_9BACL</name>
<reference evidence="1 2" key="1">
    <citation type="submission" date="2019-05" db="EMBL/GenBank/DDBJ databases">
        <authorList>
            <person name="Chen C."/>
        </authorList>
    </citation>
    <scope>NUCLEOTIDE SEQUENCE [LARGE SCALE GENOMIC DNA]</scope>
    <source>
        <strain evidence="1 2">HB172198</strain>
    </source>
</reference>
<evidence type="ECO:0000313" key="2">
    <source>
        <dbReference type="Proteomes" id="UP000300879"/>
    </source>
</evidence>
<dbReference type="RefSeq" id="WP_138224731.1">
    <property type="nucleotide sequence ID" value="NZ_CP040396.1"/>
</dbReference>
<gene>
    <name evidence="1" type="ORF">E6C60_0905</name>
</gene>
<dbReference type="AlphaFoldDB" id="A0A4P8XH04"/>
<dbReference type="KEGG" id="palo:E6C60_0905"/>
<sequence length="283" mass="31814">MSVAAESDQEWVREIGQRELFFLINMVEHGGIAGFRDPYPGYLLDELEEEWDKTRQQLQERGLLSAGRSDLLIEPVLEACLAVLDSPYAVRLELKKSGESIYDAYLHFLPQMVVERVQTVNGDEEGNSMVRLSAIANLELSLPLIEQVFPVEAAAQGVIKQPFTLPVEAYDILLSGSDQEKARTLSTRLSPEQESLKALMKQAEFHGRMSLMQRSGPVWRQQIITCGIGVDGGWIARRDEEQGVRVENYRRKKLGLAVKTLVQDMLALPKTNFGGEAHDEDQD</sequence>
<dbReference type="OrthoDB" id="2645156at2"/>
<dbReference type="EMBL" id="CP040396">
    <property type="protein sequence ID" value="QCT01625.1"/>
    <property type="molecule type" value="Genomic_DNA"/>
</dbReference>
<protein>
    <submittedName>
        <fullName evidence="1">Uncharacterized protein</fullName>
    </submittedName>
</protein>
<keyword evidence="2" id="KW-1185">Reference proteome</keyword>
<evidence type="ECO:0000313" key="1">
    <source>
        <dbReference type="EMBL" id="QCT01625.1"/>
    </source>
</evidence>
<accession>A0A4P8XH04</accession>
<dbReference type="Proteomes" id="UP000300879">
    <property type="component" value="Chromosome"/>
</dbReference>